<accession>A0A4R6SY40</accession>
<evidence type="ECO:0000313" key="4">
    <source>
        <dbReference type="Proteomes" id="UP000295620"/>
    </source>
</evidence>
<sequence length="4416" mass="452325">MTWTSTRTRIVKKPLFLLLCLLGITLINSKSYAQSRTYANQVVSTSPNGMSSLTGCGFLGLGACYNTVTVENAANALTADPATFATLKSSGGTALGLGSYFGAIELQFAATVPAGKTAYVRIDFEDDVLNALLGGNLGGALANLTGGLVLGNHSFTVEARNNATTVLTGNSSNSLTDAIRLIKDANGNFYIALTPTQAYNRIYIRDNTDALLLGSTNSMKVYNAFYTSGSADICAQAFATGFEGTGLTVDLLGLGKAGVINAQNAIDANTTNFSEVSLGVLGVAGSISQNFYFENLSSVGDDINIRLQLSPALLNAGVLNNISVTGYNGTTQTFTQSLSSLINLDLLGLLNTSVPVSIPVTPGAQFDRIKITLSSLLNVSLTQTINLYAVTRSAGRPAFSTSIPNAVSICAGSTASLSAITLPDNELIWYESITGGTAVATVQYNEAYTTPALSATKTYYVAARRKTCTEESARVPVTVTVTQIPDAPVIAAVTPVCSGSAATLSVSAPVTGVTYNWYSVATGGTILGTGNSFTTGALTAATTFYVEAVTGTCVNATRTAVVVPVNPLPALAVVTTNNETISSGQTATLRATAGTGDVVQWFAAATGGSPIFVGNNFTTPPLSATTTYYAGTLSAAGCTSATRVPVVVTVVNGPVNPNCNAAVSQQTGIDGICLLCGITGAGNSTDSNPATFTAINLAVGVGATGYQRLIFANPGSSTDSIRLDLETPTGLADLSVLSGVTVRIMNGTTVVSTYPLNSPLLDLQLLTGNRFVATVPAGGVYDRVEIRFGALVSALSSLNIYGAEIIYPNPTVAATGLEICSGGTTTLSATANGGTTLKWFSLPAGGTEVGSGETFTTPALTATTTYYIEVSKGGCANVQRIPVTVTVNPAIVFTAAPLSNATVAAAYSKQITPATGGTPAFTYTLAPGSVLPAGLTLSGSGSIGGTPAVAGNFSFSILATDSKGCVATANYTLNVTPALSLPAAALPIGIVNTSYTVQTLPAATGGTTPFTYAVNQSSLPPGLTFNDTNRQISGTPSQSGTYTIPLTATDANGYSISRDYTLVVRDPLVLPGAVLATGILNQVYTTQTIPAATGGSGPYTYSATGLQMGLTFNPLTRQIAGTPTVLGANTFAVKVVDADGTTVTTNYTINVIDPLMLAPKVLADGTAGTPYVTQTIPAATGGTPPYSYVASNLPAGLSFNDTNNQITGTPTQSGTFNINVVVTDASNATASQTYILKINGVLSLPSAVLADGLVGSVYTTQTLPAVTGGTSPYTYSVTGLPPGINFNTSTRQLSGTPTTGGTYTIKLTATDASSLSTSTDYTLVVNVGAPMVASATICSGSATTLSVSNVIPGVVYTWYPSTGTTPVFTGASYTTPALTANTTYYVEASSGTAVSSRTTVNVTINPMPAQATVITNNEIISSGQSATLQASAEAGSTIKWYETASGGTAVFTGASFTTPVLTATKTYYVETENASGCVSASRVPVTVTVTNNPVNPNCNAAVSQQTGIDGICLLCNVQGAGNSTDADLNNFTAINLSVGVGATGYQRLIFANAGLATDSIRLDLETPTGLADLGILSGITVRVMNGNTVVSTYALNSSLIDLQLLSGRRFRATVAAGGAYDRVEVRFGAVVAALSSLNIYGATVIYPNPTVAASGQQICSGSSTTLSAAANGGTTLKWFASPTSTTVLASGETFNTPVLTTTTTYYIEVSKGTCANADRVPVTVTVTTIPSAPVAATVAPICSGSTAVLSVNTPVTDLVYSWYSTATGGTALATGTSFSTPALTASTTYYVEAASGTCVSTSRTAVQVTVSPVPDQAVVTTNNETISSGQTATLMATATAGNTINWYAAPAGGSILATGPSFTTAALTATTTYYVETVNASGCVSSARVPVTVTVIGGTPNPNCNAANSQQSGIDGICLLCSVQNPGSSVDNNFTNFTTLSLPVGIGGSVYQRLIFPGAGVGTDSIRLNLETPGGLADVTLLGGIQVRIMNGSSIVATYTLGNSLLNLSLLSGNRFIATLPATGAYDRVEVRANGLASVLVNLRVYGAEVIYPNPTVSANGQVICSGNATMLSAAANGGTTLRWYSAATGGTLLFTGENFTTPVLTATTTYYIEVSKGSCANVQRVPVTVTVTTAPAAPVVAAVPPVCSGSAAVISVTAPVTGTDYNWYTTATGGTPVFTGAVFTTPALTTNTIYYVEAANGSCISTTRTAVPVGVNPLPVLPQVQASASTVNPGQTVILTATSTESNITFNWYTSSASTTPVFTGATYVTPPLTVTTTYYIEAVSNTTGCAASNRVQVTITVDGNGSPSPVPCEAPTTQANGVTGVALLAGVFNAQLAIDNDTRTASSLVMPVGLLGASVYQRLGFSAQSNVGDTVRVLLSAPGKLLSLGLLSNIQVSTYVNNTSNNDGVSLNNMLVNLELLSNNTQALVTFVPTQPFNQIEIRLNSGVANALSTVDVNYAQRVVVAPQVTSANVSVCETQQAVLTVLNPNPGITYKWYDAAGTYQAGQDGTTFTTPALTAGTRYFVEANTASGCTSYRTAVNVTVTPTPQTPVLVSPTINTCANSDVIIQISNPLIGITYKWYNAAGVYQAGQDGIAFTVTNVTGPVTYRVEAVNSCGIASARATATVNVGTIDLPVVTPAAVTIRSGSPAVLTATSSSANAVFNWYATASSPTILFTGARYQTDPLINTGSTPAMVTYYVEAVVPGGCPASGRASVVVTVIPDGTSTDVPCEAASVQVRGGVDGAGILSGLFNPQLAVDNNSESASSFVMPVGLLGASVHQLVGFDGLSTIGDTVRVRISSPGKLLSLGVFPSIELTTYKGLVSNNDMIVASNPGITLELMSDNSSAILTFVPQQQFDGVELRLRSGVASVLTTLDFNYAQRILVAPSVLSANATACVGTSTTLTVRNPVAGFVYKWYLGGTYLAGQDGTSIQTSASLTPNTYDYFVSANRLIAATGSYCESAKTKVTVTILAAPDAPVPTAANITTCPNTPVTLSVTPVTGISFNWYSAATGGMLLASNTATYTTPANLTAGIYEYYVAAVNGNSCGSTAARTKITVTVNPTASVSDINITNATLSLCTGSVANLTATLTSTSTITAPVFTWYSDAALTNAVFQGANYQPTVLATTTYYVTVRGANRCENIAADAKAVVVVVNPPATAADLSVSGADMAYCIGTKAELTAMSTTVLSPVFSWYRNAALTDKAFEGPVFLTPMLTGPVTYYVTVKGSNKCENLAGNAEVVTITVNPPALASDISIIGGGSPVCIGATVALTATTTTVINPVFTWYSDAALTNRVSLVAGFTTPPLTGPTTYYVTVSGANKCENTPATARSITINVNPPAIAADINVNGAGSFCTGAQALLTASSATVTNPVFTWYSDAALLQVVYVGAAFNTDPLTATTTYYVTVRGANKCENTPSTAKAVTVVVNPPALASDINVTGAEAPFCAGTAARLMATSTLPSPVFTWYTDAALTNPVFTGPVFNTAVLTATTIYYVTVRSSDRCENTVGNAKIITLTVNPPAIASDIIVSGADGNFCSGNAAILNASSTTVQNPIFTWYTDAALTNAVFTGSVFTTPILTATRTYYVTVRGSNKCENTAATARAVTLVVNPPALASDISVVGADVSFCTGAIATLTATTSIVNPVFTWYADAALTQPVANGAVFTTPLLTATTIYYVTVSGAGKCENTSATAKSVTLVVNTPAIAADINIAGAAISYCAGSRANLNASSMTVTNPVFTWYRDASLTQVEFIGPVFMTPVLTQTTTFYVTVKGSNRCENTPGSAKEVTLIVNPTATAADINVDGANAPLCAGSIASLTASSTTVSGPIFTWYSDAALTNPVFTGPVFNTPAMIGTTTYYVTVRGANKCENLAGDAEVVTITVNPPAIASDVIVSGANGPVCAGTMLALTASTTTVQNPVFTWYDDAALTNAVFTGETLTITAINSTITYYVTVRGTNKCENKAGTARVVTVAVNPLPEAPVIANGGTVSCSGEQTVLTVQNAQPGILYQWYTAATGGNPIFTGAQFTTGMLNADTDYYVAAVSAAGCGNSTGRVKVTVLVAPKPLTPTVVSPNVTVCAGSVAVLRVSNPQTGVTYKWYTAAVGGTLVGTGEDFTTPAISTMTNFYVEASNATCISTARAAVTVTPAAIPLAPLSVTVSTVPLCSGSTTVLTVNNPDASLTYKWYTAMSGGTAVAEGIAFTTPGLTATTTYYVESVNKASGCTSASRTAVVVTVVNKLVAPVVSVQSKTAISITFQWNPVTGATGYEVSVDNGLTWTAPSSGATGTTHLILGLKPDQSVTIRVRAIGQLDCQLSDTSTLTDKTDNPLGNTIFIPNTFTPNNDGKNDVFYVYATTIAKMKLRVYNQWGQFIYESLNVQSGWDGTFKGEIQPNGVYVYYLEVEFNDGSKTTKKGTITLLR</sequence>
<feature type="domain" description="Ig-like" evidence="1">
    <location>
        <begin position="2220"/>
        <end position="2302"/>
    </location>
</feature>
<reference evidence="3 4" key="1">
    <citation type="submission" date="2019-03" db="EMBL/GenBank/DDBJ databases">
        <title>Genomic Encyclopedia of Archaeal and Bacterial Type Strains, Phase II (KMG-II): from individual species to whole genera.</title>
        <authorList>
            <person name="Goeker M."/>
        </authorList>
    </citation>
    <scope>NUCLEOTIDE SEQUENCE [LARGE SCALE GENOMIC DNA]</scope>
    <source>
        <strain evidence="3 4">DSM 19035</strain>
    </source>
</reference>
<dbReference type="InterPro" id="IPR003599">
    <property type="entry name" value="Ig_sub"/>
</dbReference>
<dbReference type="Proteomes" id="UP000295620">
    <property type="component" value="Unassembled WGS sequence"/>
</dbReference>
<organism evidence="3 4">
    <name type="scientific">Pedobacter metabolipauper</name>
    <dbReference type="NCBI Taxonomy" id="425513"/>
    <lineage>
        <taxon>Bacteria</taxon>
        <taxon>Pseudomonadati</taxon>
        <taxon>Bacteroidota</taxon>
        <taxon>Sphingobacteriia</taxon>
        <taxon>Sphingobacteriales</taxon>
        <taxon>Sphingobacteriaceae</taxon>
        <taxon>Pedobacter</taxon>
    </lineage>
</organism>
<evidence type="ECO:0000313" key="3">
    <source>
        <dbReference type="EMBL" id="TDQ10143.1"/>
    </source>
</evidence>
<keyword evidence="4" id="KW-1185">Reference proteome</keyword>
<dbReference type="CDD" id="cd00063">
    <property type="entry name" value="FN3"/>
    <property type="match status" value="1"/>
</dbReference>
<dbReference type="RefSeq" id="WP_133576175.1">
    <property type="nucleotide sequence ID" value="NZ_SNYC01000004.1"/>
</dbReference>
<feature type="domain" description="Fibronectin type-III" evidence="2">
    <location>
        <begin position="4236"/>
        <end position="4324"/>
    </location>
</feature>
<dbReference type="InterPro" id="IPR007110">
    <property type="entry name" value="Ig-like_dom"/>
</dbReference>
<proteinExistence type="predicted"/>
<dbReference type="NCBIfam" id="TIGR04131">
    <property type="entry name" value="Bac_Flav_CTERM"/>
    <property type="match status" value="1"/>
</dbReference>
<dbReference type="EMBL" id="SNYC01000004">
    <property type="protein sequence ID" value="TDQ10143.1"/>
    <property type="molecule type" value="Genomic_DNA"/>
</dbReference>
<dbReference type="InterPro" id="IPR036116">
    <property type="entry name" value="FN3_sf"/>
</dbReference>
<dbReference type="InterPro" id="IPR013783">
    <property type="entry name" value="Ig-like_fold"/>
</dbReference>
<dbReference type="InterPro" id="IPR015919">
    <property type="entry name" value="Cadherin-like_sf"/>
</dbReference>
<dbReference type="InterPro" id="IPR003961">
    <property type="entry name" value="FN3_dom"/>
</dbReference>
<dbReference type="OrthoDB" id="1236981at2"/>
<dbReference type="Pfam" id="PF19081">
    <property type="entry name" value="Ig_7"/>
    <property type="match status" value="30"/>
</dbReference>
<dbReference type="GO" id="GO:0016020">
    <property type="term" value="C:membrane"/>
    <property type="evidence" value="ECO:0007669"/>
    <property type="project" value="InterPro"/>
</dbReference>
<dbReference type="SMART" id="SM00409">
    <property type="entry name" value="IG"/>
    <property type="match status" value="8"/>
</dbReference>
<dbReference type="SUPFAM" id="SSF49265">
    <property type="entry name" value="Fibronectin type III"/>
    <property type="match status" value="1"/>
</dbReference>
<dbReference type="Gene3D" id="2.60.40.10">
    <property type="entry name" value="Immunoglobulins"/>
    <property type="match status" value="6"/>
</dbReference>
<dbReference type="GO" id="GO:0005509">
    <property type="term" value="F:calcium ion binding"/>
    <property type="evidence" value="ECO:0007669"/>
    <property type="project" value="InterPro"/>
</dbReference>
<dbReference type="SUPFAM" id="SSF49313">
    <property type="entry name" value="Cadherin-like"/>
    <property type="match status" value="5"/>
</dbReference>
<evidence type="ECO:0000259" key="2">
    <source>
        <dbReference type="PROSITE" id="PS50853"/>
    </source>
</evidence>
<dbReference type="InterPro" id="IPR044023">
    <property type="entry name" value="Ig_7"/>
</dbReference>
<dbReference type="Pfam" id="PF05345">
    <property type="entry name" value="He_PIG"/>
    <property type="match status" value="5"/>
</dbReference>
<dbReference type="Pfam" id="PF13585">
    <property type="entry name" value="CHU_C"/>
    <property type="match status" value="1"/>
</dbReference>
<name>A0A4R6SY40_9SPHI</name>
<protein>
    <submittedName>
        <fullName evidence="3">Gliding motility-associated-like protein</fullName>
    </submittedName>
</protein>
<gene>
    <name evidence="3" type="ORF">ATK78_2308</name>
</gene>
<dbReference type="PROSITE" id="PS50835">
    <property type="entry name" value="IG_LIKE"/>
    <property type="match status" value="1"/>
</dbReference>
<dbReference type="PROSITE" id="PS50853">
    <property type="entry name" value="FN3"/>
    <property type="match status" value="1"/>
</dbReference>
<dbReference type="InterPro" id="IPR026341">
    <property type="entry name" value="T9SS_type_B"/>
</dbReference>
<comment type="caution">
    <text evidence="3">The sequence shown here is derived from an EMBL/GenBank/DDBJ whole genome shotgun (WGS) entry which is preliminary data.</text>
</comment>
<dbReference type="SMART" id="SM00060">
    <property type="entry name" value="FN3"/>
    <property type="match status" value="3"/>
</dbReference>
<evidence type="ECO:0000259" key="1">
    <source>
        <dbReference type="PROSITE" id="PS50835"/>
    </source>
</evidence>